<dbReference type="EMBL" id="CAADFK010000034">
    <property type="protein sequence ID" value="VFK12376.1"/>
    <property type="molecule type" value="Genomic_DNA"/>
</dbReference>
<dbReference type="Pfam" id="PF02581">
    <property type="entry name" value="TMP-TENI"/>
    <property type="match status" value="1"/>
</dbReference>
<feature type="binding site" evidence="9">
    <location>
        <position position="140"/>
    </location>
    <ligand>
        <name>4-amino-2-methyl-5-(diphosphooxymethyl)pyrimidine</name>
        <dbReference type="ChEBI" id="CHEBI:57841"/>
    </ligand>
</feature>
<feature type="binding site" evidence="9">
    <location>
        <begin position="137"/>
        <end position="139"/>
    </location>
    <ligand>
        <name>2-[(2R,5Z)-2-carboxy-4-methylthiazol-5(2H)-ylidene]ethyl phosphate</name>
        <dbReference type="ChEBI" id="CHEBI:62899"/>
    </ligand>
</feature>
<feature type="binding site" evidence="9">
    <location>
        <begin position="39"/>
        <end position="43"/>
    </location>
    <ligand>
        <name>4-amino-2-methyl-5-(diphosphooxymethyl)pyrimidine</name>
        <dbReference type="ChEBI" id="CHEBI:57841"/>
    </ligand>
</feature>
<dbReference type="SUPFAM" id="SSF51391">
    <property type="entry name" value="Thiamin phosphate synthase"/>
    <property type="match status" value="1"/>
</dbReference>
<comment type="cofactor">
    <cofactor evidence="9">
        <name>Mg(2+)</name>
        <dbReference type="ChEBI" id="CHEBI:18420"/>
    </cofactor>
    <text evidence="9">Binds 1 Mg(2+) ion per subunit.</text>
</comment>
<name>A0A450W5R8_9GAMM</name>
<comment type="function">
    <text evidence="9">Condenses 4-methyl-5-(beta-hydroxyethyl)thiazole monophosphate (THZ-P) and 2-methyl-4-amino-5-hydroxymethyl pyrimidine pyrophosphate (HMP-PP) to form thiamine monophosphate (TMP).</text>
</comment>
<dbReference type="GO" id="GO:0009228">
    <property type="term" value="P:thiamine biosynthetic process"/>
    <property type="evidence" value="ECO:0007669"/>
    <property type="project" value="UniProtKB-KW"/>
</dbReference>
<gene>
    <name evidence="9" type="primary">thiE</name>
    <name evidence="13" type="ORF">BECKLPF1236B_GA0070989_103410</name>
</gene>
<dbReference type="GO" id="GO:0000287">
    <property type="term" value="F:magnesium ion binding"/>
    <property type="evidence" value="ECO:0007669"/>
    <property type="project" value="UniProtKB-UniRule"/>
</dbReference>
<dbReference type="HAMAP" id="MF_00097">
    <property type="entry name" value="TMP_synthase"/>
    <property type="match status" value="1"/>
</dbReference>
<dbReference type="UniPathway" id="UPA00060">
    <property type="reaction ID" value="UER00141"/>
</dbReference>
<evidence type="ECO:0000313" key="13">
    <source>
        <dbReference type="EMBL" id="VFK12376.1"/>
    </source>
</evidence>
<comment type="pathway">
    <text evidence="1 9 11">Cofactor biosynthesis; thiamine diphosphate biosynthesis; thiamine phosphate from 4-amino-2-methyl-5-diphosphomethylpyrimidine and 4-methyl-5-(2-phosphoethyl)-thiazole: step 1/1.</text>
</comment>
<comment type="catalytic activity">
    <reaction evidence="6 9 10">
        <text>4-methyl-5-(2-phosphooxyethyl)-thiazole + 4-amino-2-methyl-5-(diphosphooxymethyl)pyrimidine + H(+) = thiamine phosphate + diphosphate</text>
        <dbReference type="Rhea" id="RHEA:22328"/>
        <dbReference type="ChEBI" id="CHEBI:15378"/>
        <dbReference type="ChEBI" id="CHEBI:33019"/>
        <dbReference type="ChEBI" id="CHEBI:37575"/>
        <dbReference type="ChEBI" id="CHEBI:57841"/>
        <dbReference type="ChEBI" id="CHEBI:58296"/>
        <dbReference type="EC" id="2.5.1.3"/>
    </reaction>
</comment>
<feature type="binding site" evidence="9">
    <location>
        <position position="167"/>
    </location>
    <ligand>
        <name>2-[(2R,5Z)-2-carboxy-4-methylthiazol-5(2H)-ylidene]ethyl phosphate</name>
        <dbReference type="ChEBI" id="CHEBI:62899"/>
    </ligand>
</feature>
<dbReference type="EC" id="2.5.1.3" evidence="9"/>
<evidence type="ECO:0000256" key="6">
    <source>
        <dbReference type="ARBA" id="ARBA00047334"/>
    </source>
</evidence>
<keyword evidence="5 9" id="KW-0784">Thiamine biosynthesis</keyword>
<feature type="binding site" evidence="9">
    <location>
        <position position="110"/>
    </location>
    <ligand>
        <name>4-amino-2-methyl-5-(diphosphooxymethyl)pyrimidine</name>
        <dbReference type="ChEBI" id="CHEBI:57841"/>
    </ligand>
</feature>
<dbReference type="PANTHER" id="PTHR20857:SF15">
    <property type="entry name" value="THIAMINE-PHOSPHATE SYNTHASE"/>
    <property type="match status" value="1"/>
</dbReference>
<organism evidence="13">
    <name type="scientific">Candidatus Kentrum sp. LPFa</name>
    <dbReference type="NCBI Taxonomy" id="2126335"/>
    <lineage>
        <taxon>Bacteria</taxon>
        <taxon>Pseudomonadati</taxon>
        <taxon>Pseudomonadota</taxon>
        <taxon>Gammaproteobacteria</taxon>
        <taxon>Candidatus Kentrum</taxon>
    </lineage>
</organism>
<reference evidence="13" key="1">
    <citation type="submission" date="2019-02" db="EMBL/GenBank/DDBJ databases">
        <authorList>
            <person name="Gruber-Vodicka R. H."/>
            <person name="Seah K. B. B."/>
        </authorList>
    </citation>
    <scope>NUCLEOTIDE SEQUENCE</scope>
    <source>
        <strain evidence="13">BECK_S313</strain>
    </source>
</reference>
<feature type="domain" description="Thiamine phosphate synthase/TenI" evidence="12">
    <location>
        <begin position="9"/>
        <end position="189"/>
    </location>
</feature>
<evidence type="ECO:0000256" key="8">
    <source>
        <dbReference type="ARBA" id="ARBA00047883"/>
    </source>
</evidence>
<evidence type="ECO:0000256" key="11">
    <source>
        <dbReference type="RuleBase" id="RU004253"/>
    </source>
</evidence>
<keyword evidence="3 9" id="KW-0479">Metal-binding</keyword>
<comment type="similarity">
    <text evidence="9 10">Belongs to the thiamine-phosphate synthase family.</text>
</comment>
<evidence type="ECO:0000259" key="12">
    <source>
        <dbReference type="Pfam" id="PF02581"/>
    </source>
</evidence>
<dbReference type="CDD" id="cd00564">
    <property type="entry name" value="TMP_TenI"/>
    <property type="match status" value="1"/>
</dbReference>
<keyword evidence="2 9" id="KW-0808">Transferase</keyword>
<dbReference type="InterPro" id="IPR013785">
    <property type="entry name" value="Aldolase_TIM"/>
</dbReference>
<comment type="caution">
    <text evidence="9">Lacks conserved residue(s) required for the propagation of feature annotation.</text>
</comment>
<comment type="catalytic activity">
    <reaction evidence="7 9 10">
        <text>2-(2-carboxy-4-methylthiazol-5-yl)ethyl phosphate + 4-amino-2-methyl-5-(diphosphooxymethyl)pyrimidine + 2 H(+) = thiamine phosphate + CO2 + diphosphate</text>
        <dbReference type="Rhea" id="RHEA:47848"/>
        <dbReference type="ChEBI" id="CHEBI:15378"/>
        <dbReference type="ChEBI" id="CHEBI:16526"/>
        <dbReference type="ChEBI" id="CHEBI:33019"/>
        <dbReference type="ChEBI" id="CHEBI:37575"/>
        <dbReference type="ChEBI" id="CHEBI:57841"/>
        <dbReference type="ChEBI" id="CHEBI:62890"/>
        <dbReference type="EC" id="2.5.1.3"/>
    </reaction>
</comment>
<dbReference type="GO" id="GO:0009229">
    <property type="term" value="P:thiamine diphosphate biosynthetic process"/>
    <property type="evidence" value="ECO:0007669"/>
    <property type="project" value="UniProtKB-UniRule"/>
</dbReference>
<protein>
    <recommendedName>
        <fullName evidence="9">Thiamine-phosphate synthase</fullName>
        <shortName evidence="9">TP synthase</shortName>
        <shortName evidence="9">TPS</shortName>
        <ecNumber evidence="9">2.5.1.3</ecNumber>
    </recommendedName>
    <alternativeName>
        <fullName evidence="9">Thiamine-phosphate pyrophosphorylase</fullName>
        <shortName evidence="9">TMP pyrophosphorylase</shortName>
        <shortName evidence="9">TMP-PPase</shortName>
    </alternativeName>
</protein>
<keyword evidence="4 9" id="KW-0460">Magnesium</keyword>
<dbReference type="NCBIfam" id="TIGR00693">
    <property type="entry name" value="thiE"/>
    <property type="match status" value="1"/>
</dbReference>
<evidence type="ECO:0000256" key="9">
    <source>
        <dbReference type="HAMAP-Rule" id="MF_00097"/>
    </source>
</evidence>
<feature type="binding site" evidence="9">
    <location>
        <position position="91"/>
    </location>
    <ligand>
        <name>Mg(2+)</name>
        <dbReference type="ChEBI" id="CHEBI:18420"/>
    </ligand>
</feature>
<feature type="binding site" evidence="9">
    <location>
        <position position="72"/>
    </location>
    <ligand>
        <name>Mg(2+)</name>
        <dbReference type="ChEBI" id="CHEBI:18420"/>
    </ligand>
</feature>
<feature type="binding site" evidence="9">
    <location>
        <position position="71"/>
    </location>
    <ligand>
        <name>4-amino-2-methyl-5-(diphosphooxymethyl)pyrimidine</name>
        <dbReference type="ChEBI" id="CHEBI:57841"/>
    </ligand>
</feature>
<dbReference type="Gene3D" id="3.20.20.70">
    <property type="entry name" value="Aldolase class I"/>
    <property type="match status" value="1"/>
</dbReference>
<dbReference type="InterPro" id="IPR022998">
    <property type="entry name" value="ThiamineP_synth_TenI"/>
</dbReference>
<sequence>MTPLPERGLYAVTDNSLSTRGRLMVAVEDAIRGGAAIVQYRDKGTDAERRGEEARALLAVCRSRKAPLIINDDVELAKAIGADGVHIGRRDLPLALARRRLGGEAIIGVSCYDSLDNAERAQRDGADYVAFGRFFPSQTKPHATPVTTAQLQRFRRRIRLPIAAIGGVIPENGASLIAAGADFLAVSHGVFGQPDAEIAARKYAALFT</sequence>
<evidence type="ECO:0000256" key="5">
    <source>
        <dbReference type="ARBA" id="ARBA00022977"/>
    </source>
</evidence>
<evidence type="ECO:0000256" key="7">
    <source>
        <dbReference type="ARBA" id="ARBA00047851"/>
    </source>
</evidence>
<accession>A0A450W5R8</accession>
<evidence type="ECO:0000256" key="10">
    <source>
        <dbReference type="RuleBase" id="RU003826"/>
    </source>
</evidence>
<dbReference type="AlphaFoldDB" id="A0A450W5R8"/>
<dbReference type="InterPro" id="IPR036206">
    <property type="entry name" value="ThiamineP_synth_sf"/>
</dbReference>
<proteinExistence type="inferred from homology"/>
<evidence type="ECO:0000256" key="2">
    <source>
        <dbReference type="ARBA" id="ARBA00022679"/>
    </source>
</evidence>
<evidence type="ECO:0000256" key="4">
    <source>
        <dbReference type="ARBA" id="ARBA00022842"/>
    </source>
</evidence>
<evidence type="ECO:0000256" key="3">
    <source>
        <dbReference type="ARBA" id="ARBA00022723"/>
    </source>
</evidence>
<dbReference type="PANTHER" id="PTHR20857">
    <property type="entry name" value="THIAMINE-PHOSPHATE PYROPHOSPHORYLASE"/>
    <property type="match status" value="1"/>
</dbReference>
<dbReference type="InterPro" id="IPR034291">
    <property type="entry name" value="TMP_synthase"/>
</dbReference>
<dbReference type="GO" id="GO:0004789">
    <property type="term" value="F:thiamine-phosphate diphosphorylase activity"/>
    <property type="evidence" value="ECO:0007669"/>
    <property type="project" value="UniProtKB-UniRule"/>
</dbReference>
<evidence type="ECO:0000256" key="1">
    <source>
        <dbReference type="ARBA" id="ARBA00005165"/>
    </source>
</evidence>
<dbReference type="GO" id="GO:0005737">
    <property type="term" value="C:cytoplasm"/>
    <property type="evidence" value="ECO:0007669"/>
    <property type="project" value="TreeGrafter"/>
</dbReference>
<comment type="catalytic activity">
    <reaction evidence="8 9 10">
        <text>2-[(2R,5Z)-2-carboxy-4-methylthiazol-5(2H)-ylidene]ethyl phosphate + 4-amino-2-methyl-5-(diphosphooxymethyl)pyrimidine + 2 H(+) = thiamine phosphate + CO2 + diphosphate</text>
        <dbReference type="Rhea" id="RHEA:47844"/>
        <dbReference type="ChEBI" id="CHEBI:15378"/>
        <dbReference type="ChEBI" id="CHEBI:16526"/>
        <dbReference type="ChEBI" id="CHEBI:33019"/>
        <dbReference type="ChEBI" id="CHEBI:37575"/>
        <dbReference type="ChEBI" id="CHEBI:57841"/>
        <dbReference type="ChEBI" id="CHEBI:62899"/>
        <dbReference type="EC" id="2.5.1.3"/>
    </reaction>
</comment>